<protein>
    <submittedName>
        <fullName evidence="1">Uncharacterized protein</fullName>
    </submittedName>
</protein>
<organism evidence="1 2">
    <name type="scientific">Caligus rogercresseyi</name>
    <name type="common">Sea louse</name>
    <dbReference type="NCBI Taxonomy" id="217165"/>
    <lineage>
        <taxon>Eukaryota</taxon>
        <taxon>Metazoa</taxon>
        <taxon>Ecdysozoa</taxon>
        <taxon>Arthropoda</taxon>
        <taxon>Crustacea</taxon>
        <taxon>Multicrustacea</taxon>
        <taxon>Hexanauplia</taxon>
        <taxon>Copepoda</taxon>
        <taxon>Siphonostomatoida</taxon>
        <taxon>Caligidae</taxon>
        <taxon>Caligus</taxon>
    </lineage>
</organism>
<name>A0A7T8QSZ4_CALRO</name>
<dbReference type="Proteomes" id="UP000595437">
    <property type="component" value="Chromosome 4"/>
</dbReference>
<reference evidence="2" key="1">
    <citation type="submission" date="2021-01" db="EMBL/GenBank/DDBJ databases">
        <title>Caligus Genome Assembly.</title>
        <authorList>
            <person name="Gallardo-Escarate C."/>
        </authorList>
    </citation>
    <scope>NUCLEOTIDE SEQUENCE [LARGE SCALE GENOMIC DNA]</scope>
</reference>
<evidence type="ECO:0000313" key="2">
    <source>
        <dbReference type="Proteomes" id="UP000595437"/>
    </source>
</evidence>
<accession>A0A7T8QSZ4</accession>
<dbReference type="AlphaFoldDB" id="A0A7T8QSZ4"/>
<sequence length="122" mass="14210">MIGVSPKSRVMNWKKKPDMTANEVMHMAVKAENSFLGEYLAYRKKIGVGSRNLLHAMQEEQHQEQKEYNRDPLDVDAIYQNKLPQPEPRHNKFQCVLHPKGNHSTAECRVIKSSLRECMYVK</sequence>
<keyword evidence="2" id="KW-1185">Reference proteome</keyword>
<evidence type="ECO:0000313" key="1">
    <source>
        <dbReference type="EMBL" id="QQP53913.1"/>
    </source>
</evidence>
<gene>
    <name evidence="1" type="ORF">FKW44_006557</name>
</gene>
<proteinExistence type="predicted"/>
<dbReference type="EMBL" id="CP045893">
    <property type="protein sequence ID" value="QQP53913.1"/>
    <property type="molecule type" value="Genomic_DNA"/>
</dbReference>